<dbReference type="InterPro" id="IPR042120">
    <property type="entry name" value="MutL_C_dimsub"/>
</dbReference>
<dbReference type="SMART" id="SM01340">
    <property type="entry name" value="DNA_mis_repair"/>
    <property type="match status" value="1"/>
</dbReference>
<dbReference type="Gene3D" id="3.30.1370.100">
    <property type="entry name" value="MutL, C-terminal domain, regulatory subdomain"/>
    <property type="match status" value="1"/>
</dbReference>
<dbReference type="CDD" id="cd16926">
    <property type="entry name" value="HATPase_MutL-MLH-PMS-like"/>
    <property type="match status" value="1"/>
</dbReference>
<gene>
    <name evidence="5" type="primary">mutL</name>
    <name evidence="8" type="ORF">TAGGR_1397</name>
</gene>
<evidence type="ECO:0000313" key="9">
    <source>
        <dbReference type="Proteomes" id="UP000054976"/>
    </source>
</evidence>
<dbReference type="Pfam" id="PF01119">
    <property type="entry name" value="DNA_mis_repair"/>
    <property type="match status" value="1"/>
</dbReference>
<dbReference type="SUPFAM" id="SSF54211">
    <property type="entry name" value="Ribosomal protein S5 domain 2-like"/>
    <property type="match status" value="1"/>
</dbReference>
<evidence type="ECO:0000256" key="2">
    <source>
        <dbReference type="ARBA" id="ARBA00021975"/>
    </source>
</evidence>
<dbReference type="PROSITE" id="PS00058">
    <property type="entry name" value="DNA_MISMATCH_REPAIR_1"/>
    <property type="match status" value="1"/>
</dbReference>
<reference evidence="9" key="1">
    <citation type="submission" date="2016-01" db="EMBL/GenBank/DDBJ databases">
        <title>Draft genome sequence of Thermodesulfovibrio aggregans strain TGE-P1.</title>
        <authorList>
            <person name="Sekiguchi Y."/>
            <person name="Ohashi A."/>
            <person name="Matsuura N."/>
            <person name="Tourlousse M.D."/>
        </authorList>
    </citation>
    <scope>NUCLEOTIDE SEQUENCE [LARGE SCALE GENOMIC DNA]</scope>
    <source>
        <strain evidence="9">TGE-P1</strain>
    </source>
</reference>
<dbReference type="InterPro" id="IPR014790">
    <property type="entry name" value="MutL_C"/>
</dbReference>
<dbReference type="Gene3D" id="3.30.230.10">
    <property type="match status" value="1"/>
</dbReference>
<dbReference type="Gene3D" id="3.30.565.10">
    <property type="entry name" value="Histidine kinase-like ATPase, C-terminal domain"/>
    <property type="match status" value="1"/>
</dbReference>
<evidence type="ECO:0000256" key="3">
    <source>
        <dbReference type="ARBA" id="ARBA00022763"/>
    </source>
</evidence>
<dbReference type="InterPro" id="IPR037198">
    <property type="entry name" value="MutL_C_sf"/>
</dbReference>
<keyword evidence="4 5" id="KW-0234">DNA repair</keyword>
<dbReference type="Pfam" id="PF08676">
    <property type="entry name" value="MutL_C"/>
    <property type="match status" value="1"/>
</dbReference>
<dbReference type="GO" id="GO:0032300">
    <property type="term" value="C:mismatch repair complex"/>
    <property type="evidence" value="ECO:0007669"/>
    <property type="project" value="InterPro"/>
</dbReference>
<dbReference type="GO" id="GO:0140664">
    <property type="term" value="F:ATP-dependent DNA damage sensor activity"/>
    <property type="evidence" value="ECO:0007669"/>
    <property type="project" value="InterPro"/>
</dbReference>
<organism evidence="8 9">
    <name type="scientific">Thermodesulfovibrio aggregans</name>
    <dbReference type="NCBI Taxonomy" id="86166"/>
    <lineage>
        <taxon>Bacteria</taxon>
        <taxon>Pseudomonadati</taxon>
        <taxon>Nitrospirota</taxon>
        <taxon>Thermodesulfovibrionia</taxon>
        <taxon>Thermodesulfovibrionales</taxon>
        <taxon>Thermodesulfovibrionaceae</taxon>
        <taxon>Thermodesulfovibrio</taxon>
    </lineage>
</organism>
<dbReference type="Pfam" id="PF13589">
    <property type="entry name" value="HATPase_c_3"/>
    <property type="match status" value="1"/>
</dbReference>
<dbReference type="RefSeq" id="WP_059175688.1">
    <property type="nucleotide sequence ID" value="NZ_BCNO01000001.1"/>
</dbReference>
<evidence type="ECO:0000256" key="5">
    <source>
        <dbReference type="HAMAP-Rule" id="MF_00149"/>
    </source>
</evidence>
<dbReference type="PANTHER" id="PTHR10073">
    <property type="entry name" value="DNA MISMATCH REPAIR PROTEIN MLH, PMS, MUTL"/>
    <property type="match status" value="1"/>
</dbReference>
<dbReference type="STRING" id="86166.TAGGR_1397"/>
<dbReference type="InterPro" id="IPR020667">
    <property type="entry name" value="DNA_mismatch_repair_MutL"/>
</dbReference>
<dbReference type="InterPro" id="IPR002099">
    <property type="entry name" value="MutL/Mlh/PMS"/>
</dbReference>
<dbReference type="GO" id="GO:0005524">
    <property type="term" value="F:ATP binding"/>
    <property type="evidence" value="ECO:0007669"/>
    <property type="project" value="InterPro"/>
</dbReference>
<dbReference type="CDD" id="cd00782">
    <property type="entry name" value="MutL_Trans"/>
    <property type="match status" value="1"/>
</dbReference>
<dbReference type="GO" id="GO:0006298">
    <property type="term" value="P:mismatch repair"/>
    <property type="evidence" value="ECO:0007669"/>
    <property type="project" value="UniProtKB-UniRule"/>
</dbReference>
<dbReference type="InterPro" id="IPR042121">
    <property type="entry name" value="MutL_C_regsub"/>
</dbReference>
<dbReference type="FunFam" id="3.30.565.10:FF:000003">
    <property type="entry name" value="DNA mismatch repair endonuclease MutL"/>
    <property type="match status" value="1"/>
</dbReference>
<comment type="caution">
    <text evidence="8">The sequence shown here is derived from an EMBL/GenBank/DDBJ whole genome shotgun (WGS) entry which is preliminary data.</text>
</comment>
<dbReference type="SUPFAM" id="SSF55874">
    <property type="entry name" value="ATPase domain of HSP90 chaperone/DNA topoisomerase II/histidine kinase"/>
    <property type="match status" value="1"/>
</dbReference>
<dbReference type="InterPro" id="IPR014721">
    <property type="entry name" value="Ribsml_uS5_D2-typ_fold_subgr"/>
</dbReference>
<dbReference type="SMART" id="SM00853">
    <property type="entry name" value="MutL_C"/>
    <property type="match status" value="1"/>
</dbReference>
<dbReference type="InterPro" id="IPR014762">
    <property type="entry name" value="DNA_mismatch_repair_CS"/>
</dbReference>
<name>A0A0U9HR67_9BACT</name>
<comment type="function">
    <text evidence="5">This protein is involved in the repair of mismatches in DNA. It is required for dam-dependent methyl-directed DNA mismatch repair. May act as a 'molecular matchmaker', a protein that promotes the formation of a stable complex between two or more DNA-binding proteins in an ATP-dependent manner without itself being part of a final effector complex.</text>
</comment>
<dbReference type="PANTHER" id="PTHR10073:SF12">
    <property type="entry name" value="DNA MISMATCH REPAIR PROTEIN MLH1"/>
    <property type="match status" value="1"/>
</dbReference>
<dbReference type="InterPro" id="IPR020568">
    <property type="entry name" value="Ribosomal_Su5_D2-typ_SF"/>
</dbReference>
<dbReference type="Proteomes" id="UP000054976">
    <property type="component" value="Unassembled WGS sequence"/>
</dbReference>
<evidence type="ECO:0000256" key="1">
    <source>
        <dbReference type="ARBA" id="ARBA00006082"/>
    </source>
</evidence>
<dbReference type="GO" id="GO:0030983">
    <property type="term" value="F:mismatched DNA binding"/>
    <property type="evidence" value="ECO:0007669"/>
    <property type="project" value="InterPro"/>
</dbReference>
<comment type="similarity">
    <text evidence="1 5">Belongs to the DNA mismatch repair MutL/HexB family.</text>
</comment>
<keyword evidence="9" id="KW-1185">Reference proteome</keyword>
<accession>A0A0U9HR67</accession>
<dbReference type="GO" id="GO:0016887">
    <property type="term" value="F:ATP hydrolysis activity"/>
    <property type="evidence" value="ECO:0007669"/>
    <property type="project" value="InterPro"/>
</dbReference>
<dbReference type="InterPro" id="IPR038973">
    <property type="entry name" value="MutL/Mlh/Pms-like"/>
</dbReference>
<dbReference type="InterPro" id="IPR036890">
    <property type="entry name" value="HATPase_C_sf"/>
</dbReference>
<evidence type="ECO:0000259" key="7">
    <source>
        <dbReference type="SMART" id="SM01340"/>
    </source>
</evidence>
<sequence length="535" mass="60673">MGKIQILSESIVGKIAAGEVVERPASVVKELIENSIDAGASSISVYIKKSGIAEIKVIDDGEGIGREDVLLAFQRHATSKIKDEKDLVRISSLGFRGEALYSIAQVSKIKITTQHRAENIGTEAYFVAGKLKWQKPAITEGTTIEVSDLFFNTPVRRKFLRSPYTEKANIIEVVQNYCLAFPEISFSLFIDEEEILNLPESETNYERICQIFGLETAETLKIKAISEGDYKVEIFWGEGLKGRYKVFVNRRYVREQSIVNSIYKAFQLQQPQFIIFITLPPQDVDFNVHPAKTMVRFANPQKIHNLIFKVAEQKHISTSSMVAEESSHWEVIPVSNEQIPIFLTEPVFNREPEFLTLGNSIVVIKETDGVIFLDYHAAHERINFEKILNGMKEMVVRLVFPVIVDLAAEEYILIKENLSTLDDLGIEIDDFGKNSIIVRALPDIIQKGDIAGIIKNIAYAIKEDIGKVDFTDLKRKIAATIACHHSLRAHDKINSIEIKTLLQELEKTSDPEHCPHGRPIKKYFPIDEIKKWFLR</sequence>
<keyword evidence="3 5" id="KW-0227">DNA damage</keyword>
<dbReference type="AlphaFoldDB" id="A0A0U9HR67"/>
<evidence type="ECO:0000313" key="8">
    <source>
        <dbReference type="EMBL" id="GAQ94218.1"/>
    </source>
</evidence>
<dbReference type="OrthoDB" id="9763467at2"/>
<dbReference type="InterPro" id="IPR013507">
    <property type="entry name" value="DNA_mismatch_S5_2-like"/>
</dbReference>
<dbReference type="HAMAP" id="MF_00149">
    <property type="entry name" value="DNA_mis_repair"/>
    <property type="match status" value="1"/>
</dbReference>
<dbReference type="EMBL" id="BCNO01000001">
    <property type="protein sequence ID" value="GAQ94218.1"/>
    <property type="molecule type" value="Genomic_DNA"/>
</dbReference>
<evidence type="ECO:0000256" key="4">
    <source>
        <dbReference type="ARBA" id="ARBA00023204"/>
    </source>
</evidence>
<evidence type="ECO:0000259" key="6">
    <source>
        <dbReference type="SMART" id="SM00853"/>
    </source>
</evidence>
<feature type="domain" description="DNA mismatch repair protein S5" evidence="7">
    <location>
        <begin position="208"/>
        <end position="316"/>
    </location>
</feature>
<dbReference type="Gene3D" id="3.30.1540.20">
    <property type="entry name" value="MutL, C-terminal domain, dimerisation subdomain"/>
    <property type="match status" value="1"/>
</dbReference>
<protein>
    <recommendedName>
        <fullName evidence="2 5">DNA mismatch repair protein MutL</fullName>
    </recommendedName>
</protein>
<proteinExistence type="inferred from homology"/>
<feature type="domain" description="MutL C-terminal dimerisation" evidence="6">
    <location>
        <begin position="354"/>
        <end position="493"/>
    </location>
</feature>
<dbReference type="NCBIfam" id="TIGR00585">
    <property type="entry name" value="mutl"/>
    <property type="match status" value="1"/>
</dbReference>
<dbReference type="SUPFAM" id="SSF118116">
    <property type="entry name" value="DNA mismatch repair protein MutL"/>
    <property type="match status" value="1"/>
</dbReference>